<name>A0A8J8P8T6_9EURY</name>
<gene>
    <name evidence="1" type="ORF">EGH24_10245</name>
</gene>
<keyword evidence="2" id="KW-1185">Reference proteome</keyword>
<reference evidence="1" key="1">
    <citation type="submission" date="2019-02" db="EMBL/GenBank/DDBJ databases">
        <title>Halonotius sp. a new haloarchaeum isolated from saline soil.</title>
        <authorList>
            <person name="Duran-Viseras A."/>
            <person name="Sanchez-Porro C."/>
            <person name="Ventosa A."/>
        </authorList>
    </citation>
    <scope>NUCLEOTIDE SEQUENCE</scope>
    <source>
        <strain evidence="1">F15B</strain>
    </source>
</reference>
<dbReference type="AlphaFoldDB" id="A0A8J8P8T6"/>
<dbReference type="RefSeq" id="WP_142980051.1">
    <property type="nucleotide sequence ID" value="NZ_RKLU01000004.1"/>
</dbReference>
<dbReference type="Proteomes" id="UP000705823">
    <property type="component" value="Unassembled WGS sequence"/>
</dbReference>
<proteinExistence type="predicted"/>
<sequence length="296" mass="32657">MSVVDDSTGPTASFQTRFYSNAIRRSDIQNGVCEIDGDGISLRAGSQALDIEFAAVTDLTVGTPSERFTDELEKAFGIKFTAAETARVCFIEYDPEVADVFEYELFAAIINGAAGLVEFGAQKGGQQRDTAAKRVEVAIDPERVVFKLDGSATKSIALGDIVNIQFGKRTLRGSKRDVIKVDHMEFQTRTTSYLSLHEDRLQHLFNRYLRSEYAELQAEIEEADVSEAETQLVIGYYSTQDLKQTMHSLTDGNTSEFESIYEQALEHGLVTHPDDGVGLTQKGKMLANTELAVVNT</sequence>
<dbReference type="InterPro" id="IPR007381">
    <property type="entry name" value="CheF1/F2"/>
</dbReference>
<accession>A0A8J8P8T6</accession>
<evidence type="ECO:0000313" key="1">
    <source>
        <dbReference type="EMBL" id="TQQ79859.1"/>
    </source>
</evidence>
<protein>
    <recommendedName>
        <fullName evidence="3">Taxis protein</fullName>
    </recommendedName>
</protein>
<dbReference type="GO" id="GO:0006935">
    <property type="term" value="P:chemotaxis"/>
    <property type="evidence" value="ECO:0007669"/>
    <property type="project" value="InterPro"/>
</dbReference>
<dbReference type="Pfam" id="PF04283">
    <property type="entry name" value="CheF-arch"/>
    <property type="match status" value="1"/>
</dbReference>
<dbReference type="PANTHER" id="PTHR42201">
    <property type="entry name" value="TAXIS PROTEIN"/>
    <property type="match status" value="1"/>
</dbReference>
<dbReference type="OrthoDB" id="339166at2157"/>
<evidence type="ECO:0000313" key="2">
    <source>
        <dbReference type="Proteomes" id="UP000705823"/>
    </source>
</evidence>
<comment type="caution">
    <text evidence="1">The sequence shown here is derived from an EMBL/GenBank/DDBJ whole genome shotgun (WGS) entry which is preliminary data.</text>
</comment>
<dbReference type="EMBL" id="RKLU01000004">
    <property type="protein sequence ID" value="TQQ79859.1"/>
    <property type="molecule type" value="Genomic_DNA"/>
</dbReference>
<organism evidence="1 2">
    <name type="scientific">Halonotius terrestris</name>
    <dbReference type="NCBI Taxonomy" id="2487750"/>
    <lineage>
        <taxon>Archaea</taxon>
        <taxon>Methanobacteriati</taxon>
        <taxon>Methanobacteriota</taxon>
        <taxon>Stenosarchaea group</taxon>
        <taxon>Halobacteria</taxon>
        <taxon>Halobacteriales</taxon>
        <taxon>Haloferacaceae</taxon>
        <taxon>Halonotius</taxon>
    </lineage>
</organism>
<dbReference type="PANTHER" id="PTHR42201:SF1">
    <property type="entry name" value="TAXIS PROTEIN"/>
    <property type="match status" value="1"/>
</dbReference>
<evidence type="ECO:0008006" key="3">
    <source>
        <dbReference type="Google" id="ProtNLM"/>
    </source>
</evidence>